<dbReference type="EMBL" id="JAFJZZ010000001">
    <property type="protein sequence ID" value="MBN7772846.1"/>
    <property type="molecule type" value="Genomic_DNA"/>
</dbReference>
<name>A0A939D816_CLOAM</name>
<sequence length="223" mass="25865">MDLKITCNIDLAEGKENTYKEETMYLHDISEESTFFEILKESKLKCDIIGLEKYYPNSCDFMDNCPNVLPYLMVDGKYAWNVHTLDAKLKDFCATHSMVKEKGLFLTNKQVFGLDSNPDFLEYIVELWGNYGDNISAALLLTGEIISKKELVKRISKMFKENNLPAPCAVEEIILSREKWNHYELAEKLDIRPDSAKMLLRGFGYKWLNNEKLYSRLEDVTVT</sequence>
<dbReference type="RefSeq" id="WP_206581616.1">
    <property type="nucleotide sequence ID" value="NZ_JAFJZZ010000001.1"/>
</dbReference>
<dbReference type="AlphaFoldDB" id="A0A939D816"/>
<keyword evidence="2" id="KW-1185">Reference proteome</keyword>
<comment type="caution">
    <text evidence="1">The sequence shown here is derived from an EMBL/GenBank/DDBJ whole genome shotgun (WGS) entry which is preliminary data.</text>
</comment>
<reference evidence="1" key="1">
    <citation type="submission" date="2021-02" db="EMBL/GenBank/DDBJ databases">
        <title>Abyssanaerobacter marinus gen.nov., sp., nov, anaerobic bacterium isolated from the Onnuri vent field of Indian Ocean and suggestion of Mogibacteriaceae fam. nov., and proposal of reclassification of ambiguous this family's genus member.</title>
        <authorList>
            <person name="Kim Y.J."/>
            <person name="Yang J.-A."/>
        </authorList>
    </citation>
    <scope>NUCLEOTIDE SEQUENCE</scope>
    <source>
        <strain evidence="1">DSM 2634</strain>
    </source>
</reference>
<proteinExistence type="predicted"/>
<organism evidence="1 2">
    <name type="scientific">Clostridium aminobutyricum</name>
    <dbReference type="NCBI Taxonomy" id="33953"/>
    <lineage>
        <taxon>Bacteria</taxon>
        <taxon>Bacillati</taxon>
        <taxon>Bacillota</taxon>
        <taxon>Clostridia</taxon>
        <taxon>Eubacteriales</taxon>
        <taxon>Clostridiaceae</taxon>
        <taxon>Clostridium</taxon>
    </lineage>
</organism>
<evidence type="ECO:0000313" key="2">
    <source>
        <dbReference type="Proteomes" id="UP000664545"/>
    </source>
</evidence>
<dbReference type="Proteomes" id="UP000664545">
    <property type="component" value="Unassembled WGS sequence"/>
</dbReference>
<protein>
    <submittedName>
        <fullName evidence="1">Uncharacterized protein</fullName>
    </submittedName>
</protein>
<gene>
    <name evidence="1" type="ORF">JYB65_05665</name>
</gene>
<evidence type="ECO:0000313" key="1">
    <source>
        <dbReference type="EMBL" id="MBN7772846.1"/>
    </source>
</evidence>
<accession>A0A939D816</accession>